<dbReference type="InterPro" id="IPR036770">
    <property type="entry name" value="Ankyrin_rpt-contain_sf"/>
</dbReference>
<dbReference type="Proteomes" id="UP000265631">
    <property type="component" value="Unassembled WGS sequence"/>
</dbReference>
<evidence type="ECO:0000313" key="1">
    <source>
        <dbReference type="EMBL" id="RFN52254.1"/>
    </source>
</evidence>
<name>A0A395MWI4_9HYPO</name>
<comment type="caution">
    <text evidence="1">The sequence shown here is derived from an EMBL/GenBank/DDBJ whole genome shotgun (WGS) entry which is preliminary data.</text>
</comment>
<accession>A0A395MWI4</accession>
<dbReference type="AlphaFoldDB" id="A0A395MWI4"/>
<organism evidence="1 2">
    <name type="scientific">Fusarium flagelliforme</name>
    <dbReference type="NCBI Taxonomy" id="2675880"/>
    <lineage>
        <taxon>Eukaryota</taxon>
        <taxon>Fungi</taxon>
        <taxon>Dikarya</taxon>
        <taxon>Ascomycota</taxon>
        <taxon>Pezizomycotina</taxon>
        <taxon>Sordariomycetes</taxon>
        <taxon>Hypocreomycetidae</taxon>
        <taxon>Hypocreales</taxon>
        <taxon>Nectriaceae</taxon>
        <taxon>Fusarium</taxon>
        <taxon>Fusarium incarnatum-equiseti species complex</taxon>
    </lineage>
</organism>
<dbReference type="STRING" id="2594813.A0A395MWI4"/>
<evidence type="ECO:0000313" key="2">
    <source>
        <dbReference type="Proteomes" id="UP000265631"/>
    </source>
</evidence>
<sequence>METAASIIAFIQVAQEIGKCAWKTKKLWDQAQDLPEEMQSLMLHLHNYKSIFEVMDRQFPNQESFCSLPAFSLVQDNLKASMSQLRLIINNTDHLIAKIDAKKGLKRKLVAFKMVIGKENSERLTKALQESIALLNLSLQAWNMAITIMTPELVASQLTQTLKTQFENVQWSKKPAIKDDEESEQCYEVEKVNTVDENRLSTISRYAAKLNKIYTPSKLGRFAMAYTTASGAWQAYVQWPSWLSSSVYELQSSPTGCGWMYSYRVYNIVSPDSDIIRKIKKGDKAGVLDLFNKRQASPFDKDEKGRSLLYYAAHFKKFDLCQLLLSLGLREALLEKVGAARESPLTPIVFEPDRHTPEADWMKIAGLFHSYMDEPETDMVLRLFDYQRGCDYSDEYVRIFRKRFLPNFFTGPLIHRLEAFRLGSFHCQSSSTLSELLAQDKKITSFDVNESTRNGFSLIHSAAIAFSIRFADETLPFERGWAMWNLSPFSDGWSDLVQQVASVATLEELSAVETVQPWDIYHVPTWKGTPLLSVIGGALCYLSPDIEFFHWDTVLQKCIQEWVSILQQSGVDLVTYGEQEAIKISQDLRSAFDSSAVEASRNVIRDSMPAQSEEVTFRRSERHDRKRWNHNNWVPIRLLDLEFGSNPRDWRIVWAPEFEWMANEFWQLIEKESIIMPGTWVDG</sequence>
<dbReference type="Gene3D" id="1.25.40.20">
    <property type="entry name" value="Ankyrin repeat-containing domain"/>
    <property type="match status" value="1"/>
</dbReference>
<protein>
    <recommendedName>
        <fullName evidence="3">Ankyrin repeat protein</fullName>
    </recommendedName>
</protein>
<gene>
    <name evidence="1" type="ORF">FIE12Z_3465</name>
</gene>
<keyword evidence="2" id="KW-1185">Reference proteome</keyword>
<reference evidence="1 2" key="1">
    <citation type="journal article" date="2018" name="PLoS Pathog.">
        <title>Evolution of structural diversity of trichothecenes, a family of toxins produced by plant pathogenic and entomopathogenic fungi.</title>
        <authorList>
            <person name="Proctor R.H."/>
            <person name="McCormick S.P."/>
            <person name="Kim H.S."/>
            <person name="Cardoza R.E."/>
            <person name="Stanley A.M."/>
            <person name="Lindo L."/>
            <person name="Kelly A."/>
            <person name="Brown D.W."/>
            <person name="Lee T."/>
            <person name="Vaughan M.M."/>
            <person name="Alexander N.J."/>
            <person name="Busman M."/>
            <person name="Gutierrez S."/>
        </authorList>
    </citation>
    <scope>NUCLEOTIDE SEQUENCE [LARGE SCALE GENOMIC DNA]</scope>
    <source>
        <strain evidence="1 2">NRRL 13405</strain>
    </source>
</reference>
<dbReference type="SUPFAM" id="SSF48403">
    <property type="entry name" value="Ankyrin repeat"/>
    <property type="match status" value="1"/>
</dbReference>
<evidence type="ECO:0008006" key="3">
    <source>
        <dbReference type="Google" id="ProtNLM"/>
    </source>
</evidence>
<proteinExistence type="predicted"/>
<dbReference type="EMBL" id="PXXK01000074">
    <property type="protein sequence ID" value="RFN52254.1"/>
    <property type="molecule type" value="Genomic_DNA"/>
</dbReference>